<evidence type="ECO:0000313" key="4">
    <source>
        <dbReference type="Proteomes" id="UP000694621"/>
    </source>
</evidence>
<dbReference type="GO" id="GO:0006955">
    <property type="term" value="P:immune response"/>
    <property type="evidence" value="ECO:0007669"/>
    <property type="project" value="TreeGrafter"/>
</dbReference>
<organism evidence="3 4">
    <name type="scientific">Astyanax mexicanus</name>
    <name type="common">Blind cave fish</name>
    <name type="synonym">Astyanax fasciatus mexicanus</name>
    <dbReference type="NCBI Taxonomy" id="7994"/>
    <lineage>
        <taxon>Eukaryota</taxon>
        <taxon>Metazoa</taxon>
        <taxon>Chordata</taxon>
        <taxon>Craniata</taxon>
        <taxon>Vertebrata</taxon>
        <taxon>Euteleostomi</taxon>
        <taxon>Actinopterygii</taxon>
        <taxon>Neopterygii</taxon>
        <taxon>Teleostei</taxon>
        <taxon>Ostariophysi</taxon>
        <taxon>Characiformes</taxon>
        <taxon>Characoidei</taxon>
        <taxon>Acestrorhamphidae</taxon>
        <taxon>Acestrorhamphinae</taxon>
        <taxon>Astyanax</taxon>
    </lineage>
</organism>
<evidence type="ECO:0000313" key="3">
    <source>
        <dbReference type="Ensembl" id="ENSAMXP00005046273.1"/>
    </source>
</evidence>
<name>A0A8B9RJ19_ASTMX</name>
<dbReference type="Pfam" id="PF07534">
    <property type="entry name" value="TLD"/>
    <property type="match status" value="1"/>
</dbReference>
<dbReference type="PROSITE" id="PS51886">
    <property type="entry name" value="TLDC"/>
    <property type="match status" value="1"/>
</dbReference>
<dbReference type="CDD" id="cd00882">
    <property type="entry name" value="Ras_like_GTPase"/>
    <property type="match status" value="1"/>
</dbReference>
<dbReference type="PANTHER" id="PTHR14241:SF19">
    <property type="entry name" value="INTERFERON-INDUCED PROTEIN 44-LIKE ISOFORM X1-RELATED"/>
    <property type="match status" value="1"/>
</dbReference>
<reference evidence="3" key="1">
    <citation type="submission" date="2025-08" db="UniProtKB">
        <authorList>
            <consortium name="Ensembl"/>
        </authorList>
    </citation>
    <scope>IDENTIFICATION</scope>
</reference>
<feature type="domain" description="TLDc" evidence="2">
    <location>
        <begin position="2"/>
        <end position="161"/>
    </location>
</feature>
<evidence type="ECO:0000259" key="2">
    <source>
        <dbReference type="PROSITE" id="PS51886"/>
    </source>
</evidence>
<dbReference type="Proteomes" id="UP000694621">
    <property type="component" value="Unplaced"/>
</dbReference>
<dbReference type="Pfam" id="PF01926">
    <property type="entry name" value="MMR_HSR1"/>
    <property type="match status" value="1"/>
</dbReference>
<dbReference type="Ensembl" id="ENSAMXT00005050266.1">
    <property type="protein sequence ID" value="ENSAMXP00005046273.1"/>
    <property type="gene ID" value="ENSAMXG00005021324.1"/>
</dbReference>
<dbReference type="InterPro" id="IPR006073">
    <property type="entry name" value="GTP-bd"/>
</dbReference>
<sequence>MSAVTSRLSKQQEMKLCSMLSCSRLSLLFKGSVHGYTGAAFHQKCDNQGPTITVAYNNSGYIFGAYTSKNYAQTGQNIADANAFLFSFNEREMKKDPLRVVCGDAQCSIHDGATGPHFHSLVFLHNDTATVESDPGTYNFDPLEMHGNDLQLIECEVYRVEVGNGSLMEKPWRTVLWNSERRKALMDMITGWKHGVSSVKQARVLLVGPVGAGKSSFFNSINSVFKGYVSNQANTGCAGTSLTTQFRTYSVKAGRNGLPLPIVLCDTMGLEENLNAGLDIDDFTSILKGHIQNKYQFNPSMPLQAESPSFCKAPALKDKIHTVAYVLDASKVKLLSNKMVEKLAAFRRKANQMGISQLVLLTKIDEACPSVASDLKTLYHSHYMYKTVSCSLPKKNTYTRATSSTKPVTTVLFLQAQEVSTNLGVSLSAVVPVKNYCQELELDPHVDILLLNSFVQILRATESFFDDIYSEPE</sequence>
<dbReference type="GO" id="GO:0005525">
    <property type="term" value="F:GTP binding"/>
    <property type="evidence" value="ECO:0007669"/>
    <property type="project" value="InterPro"/>
</dbReference>
<dbReference type="Gene3D" id="3.40.50.300">
    <property type="entry name" value="P-loop containing nucleotide triphosphate hydrolases"/>
    <property type="match status" value="1"/>
</dbReference>
<comment type="similarity">
    <text evidence="1">Belongs to the IFI44 family.</text>
</comment>
<dbReference type="PANTHER" id="PTHR14241">
    <property type="entry name" value="INTERFERON-INDUCED PROTEIN 44"/>
    <property type="match status" value="1"/>
</dbReference>
<dbReference type="InterPro" id="IPR006571">
    <property type="entry name" value="TLDc_dom"/>
</dbReference>
<accession>A0A8B9RJ19</accession>
<dbReference type="InterPro" id="IPR027417">
    <property type="entry name" value="P-loop_NTPase"/>
</dbReference>
<dbReference type="SUPFAM" id="SSF52540">
    <property type="entry name" value="P-loop containing nucleoside triphosphate hydrolases"/>
    <property type="match status" value="1"/>
</dbReference>
<dbReference type="AlphaFoldDB" id="A0A8B9RJ19"/>
<dbReference type="SMART" id="SM00584">
    <property type="entry name" value="TLDc"/>
    <property type="match status" value="1"/>
</dbReference>
<protein>
    <submittedName>
        <fullName evidence="3">Interferon induced protein 44 like</fullName>
    </submittedName>
</protein>
<proteinExistence type="inferred from homology"/>
<evidence type="ECO:0000256" key="1">
    <source>
        <dbReference type="ARBA" id="ARBA00009243"/>
    </source>
</evidence>